<protein>
    <submittedName>
        <fullName evidence="2">Uncharacterized protein</fullName>
    </submittedName>
</protein>
<accession>A0A2W5PS34</accession>
<dbReference type="Proteomes" id="UP000249417">
    <property type="component" value="Unassembled WGS sequence"/>
</dbReference>
<feature type="chain" id="PRO_5016131599" evidence="1">
    <location>
        <begin position="26"/>
        <end position="197"/>
    </location>
</feature>
<evidence type="ECO:0000313" key="3">
    <source>
        <dbReference type="Proteomes" id="UP000249417"/>
    </source>
</evidence>
<dbReference type="AlphaFoldDB" id="A0A2W5PS34"/>
<feature type="signal peptide" evidence="1">
    <location>
        <begin position="1"/>
        <end position="25"/>
    </location>
</feature>
<proteinExistence type="predicted"/>
<organism evidence="2 3">
    <name type="scientific">Micavibrio aeruginosavorus</name>
    <dbReference type="NCBI Taxonomy" id="349221"/>
    <lineage>
        <taxon>Bacteria</taxon>
        <taxon>Pseudomonadati</taxon>
        <taxon>Bdellovibrionota</taxon>
        <taxon>Bdellovibrionia</taxon>
        <taxon>Bdellovibrionales</taxon>
        <taxon>Pseudobdellovibrionaceae</taxon>
        <taxon>Micavibrio</taxon>
    </lineage>
</organism>
<reference evidence="2 3" key="1">
    <citation type="submission" date="2017-08" db="EMBL/GenBank/DDBJ databases">
        <title>Infants hospitalized years apart are colonized by the same room-sourced microbial strains.</title>
        <authorList>
            <person name="Brooks B."/>
            <person name="Olm M.R."/>
            <person name="Firek B.A."/>
            <person name="Baker R."/>
            <person name="Thomas B.C."/>
            <person name="Morowitz M.J."/>
            <person name="Banfield J.F."/>
        </authorList>
    </citation>
    <scope>NUCLEOTIDE SEQUENCE [LARGE SCALE GENOMIC DNA]</scope>
    <source>
        <strain evidence="2">S2_005_002_R2_29</strain>
    </source>
</reference>
<gene>
    <name evidence="2" type="ORF">DI551_07920</name>
</gene>
<keyword evidence="1" id="KW-0732">Signal</keyword>
<evidence type="ECO:0000256" key="1">
    <source>
        <dbReference type="SAM" id="SignalP"/>
    </source>
</evidence>
<comment type="caution">
    <text evidence="2">The sequence shown here is derived from an EMBL/GenBank/DDBJ whole genome shotgun (WGS) entry which is preliminary data.</text>
</comment>
<dbReference type="EMBL" id="QFQB01000056">
    <property type="protein sequence ID" value="PZQ45263.1"/>
    <property type="molecule type" value="Genomic_DNA"/>
</dbReference>
<sequence length="197" mass="21567">MHKKLVLLATAALLSGFGFSGTVHAQNNTGYTGYTYTGTGTGYAPIYNGQTRSSSTTGNTVYNSGNVKTLPMQQMIAGKNAPSYNYNQNVNPYGFGAGTTSGSIGVMTPEQASMQRAQRDAQAQAYQQQYLQSLQQQRMQQNGMVPTGLEGYQNGQYGGQQYYGNNMYQQQAPKKKKVIYKQMNNPLTEPSKLFNSQ</sequence>
<name>A0A2W5PS34_9BACT</name>
<evidence type="ECO:0000313" key="2">
    <source>
        <dbReference type="EMBL" id="PZQ45263.1"/>
    </source>
</evidence>